<name>A0A0C1M3R9_LEVBR</name>
<dbReference type="RefSeq" id="WP_024526689.1">
    <property type="nucleotide sequence ID" value="NZ_CP024635.1"/>
</dbReference>
<dbReference type="Proteomes" id="UP000217918">
    <property type="component" value="Unassembled WGS sequence"/>
</dbReference>
<evidence type="ECO:0000313" key="1">
    <source>
        <dbReference type="EMBL" id="PBQ24087.1"/>
    </source>
</evidence>
<sequence>MNITVVSEDDLALLKNSLRIDSDSDDKLLANLVVAARKNIIGRIGNKIATFYDDNHEEFSLATILLASNYYNNRSAISDSEKYTVPLAFDDLIMSLKASYLLALSEVNDYGQEN</sequence>
<dbReference type="EMBL" id="NVYO01000001">
    <property type="protein sequence ID" value="PBQ24087.1"/>
    <property type="molecule type" value="Genomic_DNA"/>
</dbReference>
<gene>
    <name evidence="1" type="ORF">CNR29_08655</name>
</gene>
<dbReference type="AlphaFoldDB" id="A0A0C1M3R9"/>
<comment type="caution">
    <text evidence="1">The sequence shown here is derived from an EMBL/GenBank/DDBJ whole genome shotgun (WGS) entry which is preliminary data.</text>
</comment>
<proteinExistence type="predicted"/>
<organism evidence="1 2">
    <name type="scientific">Levilactobacillus brevis</name>
    <name type="common">Lactobacillus brevis</name>
    <dbReference type="NCBI Taxonomy" id="1580"/>
    <lineage>
        <taxon>Bacteria</taxon>
        <taxon>Bacillati</taxon>
        <taxon>Bacillota</taxon>
        <taxon>Bacilli</taxon>
        <taxon>Lactobacillales</taxon>
        <taxon>Lactobacillaceae</taxon>
        <taxon>Levilactobacillus</taxon>
    </lineage>
</organism>
<dbReference type="Gene3D" id="1.10.3230.30">
    <property type="entry name" value="Phage gp6-like head-tail connector protein"/>
    <property type="match status" value="1"/>
</dbReference>
<dbReference type="Pfam" id="PF05135">
    <property type="entry name" value="Phage_connect_1"/>
    <property type="match status" value="1"/>
</dbReference>
<accession>A0A0C1M3R9</accession>
<dbReference type="NCBIfam" id="TIGR01560">
    <property type="entry name" value="put_DNA_pack"/>
    <property type="match status" value="1"/>
</dbReference>
<dbReference type="InterPro" id="IPR021146">
    <property type="entry name" value="Phage_gp6-like_head-tail"/>
</dbReference>
<dbReference type="InterPro" id="IPR006450">
    <property type="entry name" value="Phage_HK97_gp6-like"/>
</dbReference>
<reference evidence="1 2" key="1">
    <citation type="submission" date="2017-09" db="EMBL/GenBank/DDBJ databases">
        <title>Genome sequence of Lactobacillus brevis D7.</title>
        <authorList>
            <person name="Kwon M.-S."/>
            <person name="Lim S.K."/>
            <person name="Choi H.-J."/>
        </authorList>
    </citation>
    <scope>NUCLEOTIDE SEQUENCE [LARGE SCALE GENOMIC DNA]</scope>
    <source>
        <strain evidence="1 2">D7</strain>
    </source>
</reference>
<evidence type="ECO:0000313" key="2">
    <source>
        <dbReference type="Proteomes" id="UP000217918"/>
    </source>
</evidence>
<dbReference type="CDD" id="cd08054">
    <property type="entry name" value="gp6"/>
    <property type="match status" value="1"/>
</dbReference>
<dbReference type="OrthoDB" id="2309126at2"/>
<protein>
    <submittedName>
        <fullName evidence="1">Uncharacterized protein</fullName>
    </submittedName>
</protein>